<evidence type="ECO:0000313" key="3">
    <source>
        <dbReference type="Proteomes" id="UP000298347"/>
    </source>
</evidence>
<reference evidence="2 3" key="1">
    <citation type="journal article" date="2015" name="Int. J. Syst. Evol. Microbiol.">
        <title>Sporolactobacillus shoreae sp. nov. and Sporolactobacillus spathodeae sp. nov., two spore-forming lactic acid bacteria isolated from tree barks in Thailand.</title>
        <authorList>
            <person name="Thamacharoensuk T."/>
            <person name="Kitahara M."/>
            <person name="Ohkuma M."/>
            <person name="Thongchul N."/>
            <person name="Tanasupawat S."/>
        </authorList>
    </citation>
    <scope>NUCLEOTIDE SEQUENCE [LARGE SCALE GENOMIC DNA]</scope>
    <source>
        <strain evidence="2 3">BK92</strain>
    </source>
</reference>
<dbReference type="Proteomes" id="UP000298347">
    <property type="component" value="Unassembled WGS sequence"/>
</dbReference>
<comment type="caution">
    <text evidence="2">The sequence shown here is derived from an EMBL/GenBank/DDBJ whole genome shotgun (WGS) entry which is preliminary data.</text>
</comment>
<keyword evidence="3" id="KW-1185">Reference proteome</keyword>
<gene>
    <name evidence="2" type="ORF">E4665_04450</name>
</gene>
<organism evidence="2 3">
    <name type="scientific">Sporolactobacillus shoreae</name>
    <dbReference type="NCBI Taxonomy" id="1465501"/>
    <lineage>
        <taxon>Bacteria</taxon>
        <taxon>Bacillati</taxon>
        <taxon>Bacillota</taxon>
        <taxon>Bacilli</taxon>
        <taxon>Bacillales</taxon>
        <taxon>Sporolactobacillaceae</taxon>
        <taxon>Sporolactobacillus</taxon>
    </lineage>
</organism>
<protein>
    <submittedName>
        <fullName evidence="2">Uncharacterized protein</fullName>
    </submittedName>
</protein>
<accession>A0A4Z0GRU9</accession>
<feature type="region of interest" description="Disordered" evidence="1">
    <location>
        <begin position="25"/>
        <end position="85"/>
    </location>
</feature>
<dbReference type="EMBL" id="SRJD01000003">
    <property type="protein sequence ID" value="TGA99581.1"/>
    <property type="molecule type" value="Genomic_DNA"/>
</dbReference>
<evidence type="ECO:0000256" key="1">
    <source>
        <dbReference type="SAM" id="MobiDB-lite"/>
    </source>
</evidence>
<sequence length="156" mass="17607">MSFVGIIIGVIVFLFYIARSVEKQNAQERKRREQRRGSGSVLTRKMPEGGSFGSAEREKGAQIYSDSAPEPATENAAGGGDLMKRYRKAIDRAPRTDIGSVPEPGLATLHSLNRQKRPEWMRDRRVARQAFIFAECIGKPRAVEKHPYFTQKRSNK</sequence>
<proteinExistence type="predicted"/>
<name>A0A4Z0GRU9_9BACL</name>
<evidence type="ECO:0000313" key="2">
    <source>
        <dbReference type="EMBL" id="TGA99581.1"/>
    </source>
</evidence>
<dbReference type="AlphaFoldDB" id="A0A4Z0GRU9"/>
<dbReference type="RefSeq" id="WP_135347603.1">
    <property type="nucleotide sequence ID" value="NZ_SRJD01000003.1"/>
</dbReference>
<dbReference type="OrthoDB" id="2991414at2"/>